<reference evidence="3" key="1">
    <citation type="submission" date="2016-07" db="EMBL/GenBank/DDBJ databases">
        <title>Nontailed viruses are major unrecognized killers of bacteria in the ocean.</title>
        <authorList>
            <person name="Kauffman K."/>
            <person name="Hussain F."/>
            <person name="Yang J."/>
            <person name="Arevalo P."/>
            <person name="Brown J."/>
            <person name="Cutler M."/>
            <person name="Kelly L."/>
            <person name="Polz M.F."/>
        </authorList>
    </citation>
    <scope>NUCLEOTIDE SEQUENCE [LARGE SCALE GENOMIC DNA]</scope>
    <source>
        <strain evidence="3">10N.261.55.E11</strain>
    </source>
</reference>
<evidence type="ECO:0000259" key="1">
    <source>
        <dbReference type="Pfam" id="PF12919"/>
    </source>
</evidence>
<dbReference type="GO" id="GO:0016757">
    <property type="term" value="F:glycosyltransferase activity"/>
    <property type="evidence" value="ECO:0007669"/>
    <property type="project" value="InterPro"/>
</dbReference>
<dbReference type="AlphaFoldDB" id="A0A2N7FJP5"/>
<dbReference type="Proteomes" id="UP000235330">
    <property type="component" value="Unassembled WGS sequence"/>
</dbReference>
<sequence>MNGQDVLKNAIELINEYKFKEINHSIIDEVCGSNNIFKNELYSNSKKILHFVWIGIPDEKALLYLSVWAHHYPNYEVNLWIDSKYLYANIFKDKIEDIRKNKKLIELLKTQELLYDEYQKLRLKDNPLEQIIDKFFQQDFSKGIDKLKIINELVSKFNFLNIKDIREYKSIIPKEIEIYYEKEIILRSNLAAASDISRLCILKKFGGVYLDIDTLPCLEYVFKNSKVYENFEFYYNELIDIYKSQLYLEKYTKELNPNLAIENYNIKVELITGDNIKKEKIVEYLESLKHDIKSHDIKKVEALPFIIRKNLLMIGTSKVKLNTFYNNVLVSEKNGKMVSIILKEICKRYKYISSKNYDRWESVEKYNKIYKNSYLDRLVGYRLDALADIPNTTVILTGPCMILEVYLSLTYNIFKLDKNIDPRKIASLYQSSNFGITCRNLMTFTLENSKSTWM</sequence>
<dbReference type="SUPFAM" id="SSF53448">
    <property type="entry name" value="Nucleotide-diphospho-sugar transferases"/>
    <property type="match status" value="1"/>
</dbReference>
<dbReference type="RefSeq" id="WP_102515567.1">
    <property type="nucleotide sequence ID" value="NZ_CAWNSM010000010.1"/>
</dbReference>
<gene>
    <name evidence="2" type="ORF">BCU17_13300</name>
</gene>
<evidence type="ECO:0000313" key="2">
    <source>
        <dbReference type="EMBL" id="PMJ69505.1"/>
    </source>
</evidence>
<dbReference type="InterPro" id="IPR029044">
    <property type="entry name" value="Nucleotide-diphossugar_trans"/>
</dbReference>
<evidence type="ECO:0000313" key="3">
    <source>
        <dbReference type="Proteomes" id="UP000235330"/>
    </source>
</evidence>
<feature type="domain" description="GT44" evidence="1">
    <location>
        <begin position="47"/>
        <end position="357"/>
    </location>
</feature>
<organism evidence="2 3">
    <name type="scientific">Vibrio splendidus</name>
    <dbReference type="NCBI Taxonomy" id="29497"/>
    <lineage>
        <taxon>Bacteria</taxon>
        <taxon>Pseudomonadati</taxon>
        <taxon>Pseudomonadota</taxon>
        <taxon>Gammaproteobacteria</taxon>
        <taxon>Vibrionales</taxon>
        <taxon>Vibrionaceae</taxon>
        <taxon>Vibrio</taxon>
    </lineage>
</organism>
<protein>
    <recommendedName>
        <fullName evidence="1">GT44 domain-containing protein</fullName>
    </recommendedName>
</protein>
<comment type="caution">
    <text evidence="2">The sequence shown here is derived from an EMBL/GenBank/DDBJ whole genome shotgun (WGS) entry which is preliminary data.</text>
</comment>
<dbReference type="Pfam" id="PF12919">
    <property type="entry name" value="TcdA_TcdB"/>
    <property type="match status" value="1"/>
</dbReference>
<proteinExistence type="predicted"/>
<dbReference type="Gene3D" id="3.90.550.20">
    <property type="match status" value="1"/>
</dbReference>
<dbReference type="EMBL" id="MCWU01000010">
    <property type="protein sequence ID" value="PMJ69505.1"/>
    <property type="molecule type" value="Genomic_DNA"/>
</dbReference>
<accession>A0A2N7FJP5</accession>
<dbReference type="InterPro" id="IPR024770">
    <property type="entry name" value="TcdA/TcdB_cat"/>
</dbReference>
<name>A0A2N7FJP5_VIBSP</name>